<name>A0ACB9RSX9_9MYRT</name>
<dbReference type="Proteomes" id="UP001057402">
    <property type="component" value="Chromosome 3"/>
</dbReference>
<protein>
    <submittedName>
        <fullName evidence="1">Uncharacterized protein</fullName>
    </submittedName>
</protein>
<organism evidence="1 2">
    <name type="scientific">Melastoma candidum</name>
    <dbReference type="NCBI Taxonomy" id="119954"/>
    <lineage>
        <taxon>Eukaryota</taxon>
        <taxon>Viridiplantae</taxon>
        <taxon>Streptophyta</taxon>
        <taxon>Embryophyta</taxon>
        <taxon>Tracheophyta</taxon>
        <taxon>Spermatophyta</taxon>
        <taxon>Magnoliopsida</taxon>
        <taxon>eudicotyledons</taxon>
        <taxon>Gunneridae</taxon>
        <taxon>Pentapetalae</taxon>
        <taxon>rosids</taxon>
        <taxon>malvids</taxon>
        <taxon>Myrtales</taxon>
        <taxon>Melastomataceae</taxon>
        <taxon>Melastomatoideae</taxon>
        <taxon>Melastomateae</taxon>
        <taxon>Melastoma</taxon>
    </lineage>
</organism>
<comment type="caution">
    <text evidence="1">The sequence shown here is derived from an EMBL/GenBank/DDBJ whole genome shotgun (WGS) entry which is preliminary data.</text>
</comment>
<proteinExistence type="predicted"/>
<sequence length="73" mass="8192">MILDSHKLVAAIGEPGDRVQFTLYIQKNVALYQFGNGIPLTTAATANITRGELATAFEEEPICREHYPCWLRQ</sequence>
<accession>A0ACB9RSX9</accession>
<dbReference type="EMBL" id="CM042882">
    <property type="protein sequence ID" value="KAI4380674.1"/>
    <property type="molecule type" value="Genomic_DNA"/>
</dbReference>
<evidence type="ECO:0000313" key="2">
    <source>
        <dbReference type="Proteomes" id="UP001057402"/>
    </source>
</evidence>
<gene>
    <name evidence="1" type="ORF">MLD38_006839</name>
</gene>
<reference evidence="2" key="1">
    <citation type="journal article" date="2023" name="Front. Plant Sci.">
        <title>Chromosomal-level genome assembly of Melastoma candidum provides insights into trichome evolution.</title>
        <authorList>
            <person name="Zhong Y."/>
            <person name="Wu W."/>
            <person name="Sun C."/>
            <person name="Zou P."/>
            <person name="Liu Y."/>
            <person name="Dai S."/>
            <person name="Zhou R."/>
        </authorList>
    </citation>
    <scope>NUCLEOTIDE SEQUENCE [LARGE SCALE GENOMIC DNA]</scope>
</reference>
<evidence type="ECO:0000313" key="1">
    <source>
        <dbReference type="EMBL" id="KAI4380674.1"/>
    </source>
</evidence>
<keyword evidence="2" id="KW-1185">Reference proteome</keyword>